<sequence>MGQAGFISVAKYDGHIISYEYKEGFEDIKPISGDSIFNITPLSKQFTAFAILILEEQRKLSLSDSILKYLPELGEYARDITLQHLIYHTSGLKDYLELALNRGVSYTDDLSVEVILEDIYRQDTKEFKAGTQFQYSNTGYFLLAQVVEKVGKKKFSEFLNEYVFLPLGMFSTSVVDAYPTNRKSVIGYKQIEDDKYEVSVSPWKNIGDSGVYSSVNDLLKWGENFNSCIVGTKQTIDKMLSVLPSEQLNGNLIIDYEPYAFGLGQEYFMGEKLYDHSGAWLGIATYFMRFVDIHLTVIVLSNNEDLDVESIAYKVSAQVLK</sequence>
<dbReference type="EMBL" id="AYER01000003">
    <property type="protein sequence ID" value="ESK40079.1"/>
    <property type="molecule type" value="Genomic_DNA"/>
</dbReference>
<dbReference type="OrthoDB" id="9799367at2"/>
<evidence type="ECO:0000313" key="3">
    <source>
        <dbReference type="Proteomes" id="UP000023785"/>
    </source>
</evidence>
<gene>
    <name evidence="2" type="ORF">P256_00518</name>
</gene>
<keyword evidence="3" id="KW-1185">Reference proteome</keyword>
<dbReference type="InterPro" id="IPR012338">
    <property type="entry name" value="Beta-lactam/transpept-like"/>
</dbReference>
<proteinExistence type="predicted"/>
<protein>
    <recommendedName>
        <fullName evidence="1">Beta-lactamase-related domain-containing protein</fullName>
    </recommendedName>
</protein>
<dbReference type="Pfam" id="PF00144">
    <property type="entry name" value="Beta-lactamase"/>
    <property type="match status" value="1"/>
</dbReference>
<dbReference type="Proteomes" id="UP000023785">
    <property type="component" value="Unassembled WGS sequence"/>
</dbReference>
<dbReference type="PANTHER" id="PTHR46825">
    <property type="entry name" value="D-ALANYL-D-ALANINE-CARBOXYPEPTIDASE/ENDOPEPTIDASE AMPH"/>
    <property type="match status" value="1"/>
</dbReference>
<dbReference type="HOGENOM" id="CLU_020027_0_5_6"/>
<dbReference type="STRING" id="1392540.P256_00518"/>
<reference evidence="2 3" key="1">
    <citation type="submission" date="2013-10" db="EMBL/GenBank/DDBJ databases">
        <title>The Genome Sequence of Acinetobacter nectaris CIP 110549.</title>
        <authorList>
            <consortium name="The Broad Institute Genomics Platform"/>
            <consortium name="The Broad Institute Genome Sequencing Center for Infectious Disease"/>
            <person name="Cerqueira G."/>
            <person name="Feldgarden M."/>
            <person name="Courvalin P."/>
            <person name="Grillot-Courvalin C."/>
            <person name="Clermont D."/>
            <person name="Rocha E."/>
            <person name="Yoon E.-J."/>
            <person name="Nemec A."/>
            <person name="Young S.K."/>
            <person name="Zeng Q."/>
            <person name="Gargeya S."/>
            <person name="Fitzgerald M."/>
            <person name="Abouelleil A."/>
            <person name="Alvarado L."/>
            <person name="Berlin A.M."/>
            <person name="Chapman S.B."/>
            <person name="Gainer-Dewar J."/>
            <person name="Goldberg J."/>
            <person name="Gnerre S."/>
            <person name="Griggs A."/>
            <person name="Gujja S."/>
            <person name="Hansen M."/>
            <person name="Howarth C."/>
            <person name="Imamovic A."/>
            <person name="Ireland A."/>
            <person name="Larimer J."/>
            <person name="McCowan C."/>
            <person name="Murphy C."/>
            <person name="Pearson M."/>
            <person name="Poon T.W."/>
            <person name="Priest M."/>
            <person name="Roberts A."/>
            <person name="Saif S."/>
            <person name="Shea T."/>
            <person name="Sykes S."/>
            <person name="Wortman J."/>
            <person name="Nusbaum C."/>
            <person name="Birren B."/>
        </authorList>
    </citation>
    <scope>NUCLEOTIDE SEQUENCE [LARGE SCALE GENOMIC DNA]</scope>
    <source>
        <strain evidence="2 3">CIP 110549</strain>
    </source>
</reference>
<dbReference type="SUPFAM" id="SSF56601">
    <property type="entry name" value="beta-lactamase/transpeptidase-like"/>
    <property type="match status" value="1"/>
</dbReference>
<dbReference type="InterPro" id="IPR050491">
    <property type="entry name" value="AmpC-like"/>
</dbReference>
<name>V2UXN0_9GAMM</name>
<dbReference type="InterPro" id="IPR001466">
    <property type="entry name" value="Beta-lactam-related"/>
</dbReference>
<dbReference type="AlphaFoldDB" id="V2UXN0"/>
<evidence type="ECO:0000259" key="1">
    <source>
        <dbReference type="Pfam" id="PF00144"/>
    </source>
</evidence>
<accession>V2UXN0</accession>
<dbReference type="PATRIC" id="fig|1392540.3.peg.508"/>
<dbReference type="eggNOG" id="COG1680">
    <property type="taxonomic scope" value="Bacteria"/>
</dbReference>
<dbReference type="PANTHER" id="PTHR46825:SF9">
    <property type="entry name" value="BETA-LACTAMASE-RELATED DOMAIN-CONTAINING PROTEIN"/>
    <property type="match status" value="1"/>
</dbReference>
<feature type="domain" description="Beta-lactamase-related" evidence="1">
    <location>
        <begin position="13"/>
        <end position="306"/>
    </location>
</feature>
<organism evidence="2 3">
    <name type="scientific">Acinetobacter nectaris CIP 110549</name>
    <dbReference type="NCBI Taxonomy" id="1392540"/>
    <lineage>
        <taxon>Bacteria</taxon>
        <taxon>Pseudomonadati</taxon>
        <taxon>Pseudomonadota</taxon>
        <taxon>Gammaproteobacteria</taxon>
        <taxon>Moraxellales</taxon>
        <taxon>Moraxellaceae</taxon>
        <taxon>Acinetobacter</taxon>
    </lineage>
</organism>
<evidence type="ECO:0000313" key="2">
    <source>
        <dbReference type="EMBL" id="ESK40079.1"/>
    </source>
</evidence>
<comment type="caution">
    <text evidence="2">The sequence shown here is derived from an EMBL/GenBank/DDBJ whole genome shotgun (WGS) entry which is preliminary data.</text>
</comment>
<dbReference type="Gene3D" id="3.40.710.10">
    <property type="entry name" value="DD-peptidase/beta-lactamase superfamily"/>
    <property type="match status" value="1"/>
</dbReference>
<dbReference type="RefSeq" id="WP_023272121.1">
    <property type="nucleotide sequence ID" value="NZ_KI530712.1"/>
</dbReference>